<proteinExistence type="predicted"/>
<protein>
    <submittedName>
        <fullName evidence="7">ABC transporter permease</fullName>
    </submittedName>
</protein>
<feature type="transmembrane region" description="Helical" evidence="6">
    <location>
        <begin position="12"/>
        <end position="33"/>
    </location>
</feature>
<evidence type="ECO:0000256" key="5">
    <source>
        <dbReference type="ARBA" id="ARBA00023136"/>
    </source>
</evidence>
<feature type="transmembrane region" description="Helical" evidence="6">
    <location>
        <begin position="65"/>
        <end position="88"/>
    </location>
</feature>
<dbReference type="PANTHER" id="PTHR43370">
    <property type="entry name" value="SUGAR ABC TRANSPORTER INTEGRAL MEMBRANE PROTEIN-RELATED"/>
    <property type="match status" value="1"/>
</dbReference>
<dbReference type="CDD" id="cd06580">
    <property type="entry name" value="TM_PBP1_transp_TpRbsC_like"/>
    <property type="match status" value="1"/>
</dbReference>
<feature type="transmembrane region" description="Helical" evidence="6">
    <location>
        <begin position="39"/>
        <end position="58"/>
    </location>
</feature>
<sequence>MLDNIAEIFDYTLIHATIRSSTPILFAALAAIITQQADILNIGVEGIMLSGAFVAVAVSFYTGSWLFAVIAAILVGVIISAIIGIAHLKYKADVFAVGTIINMLALALTRFFLNSILGVSGSFYSKEIVAIPKVNIPFIENSEFLNSIFNNYSLFEIVGIIMVFVLWYVLYKTVWGLRIRSVGLNSMAAETAGLNVFKNKFRVILISGVFGGIAGAHLSLGYSNLFVENMTNGRGFMGVAAMFFGGANPIFAWIGSLIFGLADSVGSRLQAYGLPSQFILMIPYVATIAILAISMASKIKRDKKMKSTIKS</sequence>
<feature type="transmembrane region" description="Helical" evidence="6">
    <location>
        <begin position="94"/>
        <end position="113"/>
    </location>
</feature>
<comment type="caution">
    <text evidence="7">The sequence shown here is derived from an EMBL/GenBank/DDBJ whole genome shotgun (WGS) entry which is preliminary data.</text>
</comment>
<name>A0A845R100_9CLOT</name>
<keyword evidence="4 6" id="KW-1133">Transmembrane helix</keyword>
<dbReference type="GO" id="GO:0005886">
    <property type="term" value="C:plasma membrane"/>
    <property type="evidence" value="ECO:0007669"/>
    <property type="project" value="UniProtKB-SubCell"/>
</dbReference>
<evidence type="ECO:0000313" key="7">
    <source>
        <dbReference type="EMBL" id="NBI07112.1"/>
    </source>
</evidence>
<evidence type="ECO:0000256" key="1">
    <source>
        <dbReference type="ARBA" id="ARBA00004651"/>
    </source>
</evidence>
<dbReference type="OrthoDB" id="9792579at2"/>
<dbReference type="Proteomes" id="UP000467132">
    <property type="component" value="Unassembled WGS sequence"/>
</dbReference>
<dbReference type="EMBL" id="QXXA01000010">
    <property type="protein sequence ID" value="NBI07112.1"/>
    <property type="molecule type" value="Genomic_DNA"/>
</dbReference>
<evidence type="ECO:0000313" key="8">
    <source>
        <dbReference type="Proteomes" id="UP000467132"/>
    </source>
</evidence>
<dbReference type="AlphaFoldDB" id="A0A845R100"/>
<dbReference type="PANTHER" id="PTHR43370:SF1">
    <property type="entry name" value="GUANOSINE ABC TRANSPORTER PERMEASE PROTEIN NUPQ"/>
    <property type="match status" value="1"/>
</dbReference>
<comment type="subcellular location">
    <subcellularLocation>
        <location evidence="1">Cell membrane</location>
        <topology evidence="1">Multi-pass membrane protein</topology>
    </subcellularLocation>
</comment>
<dbReference type="GO" id="GO:0022857">
    <property type="term" value="F:transmembrane transporter activity"/>
    <property type="evidence" value="ECO:0007669"/>
    <property type="project" value="InterPro"/>
</dbReference>
<dbReference type="InterPro" id="IPR001851">
    <property type="entry name" value="ABC_transp_permease"/>
</dbReference>
<feature type="transmembrane region" description="Helical" evidence="6">
    <location>
        <begin position="274"/>
        <end position="296"/>
    </location>
</feature>
<keyword evidence="8" id="KW-1185">Reference proteome</keyword>
<feature type="transmembrane region" description="Helical" evidence="6">
    <location>
        <begin position="152"/>
        <end position="171"/>
    </location>
</feature>
<keyword evidence="2" id="KW-1003">Cell membrane</keyword>
<keyword evidence="5 6" id="KW-0472">Membrane</keyword>
<evidence type="ECO:0000256" key="4">
    <source>
        <dbReference type="ARBA" id="ARBA00022989"/>
    </source>
</evidence>
<keyword evidence="3 6" id="KW-0812">Transmembrane</keyword>
<reference evidence="7 8" key="1">
    <citation type="submission" date="2018-08" db="EMBL/GenBank/DDBJ databases">
        <title>Murine metabolic-syndrome-specific gut microbial biobank.</title>
        <authorList>
            <person name="Liu C."/>
        </authorList>
    </citation>
    <scope>NUCLEOTIDE SEQUENCE [LARGE SCALE GENOMIC DNA]</scope>
    <source>
        <strain evidence="7 8">583</strain>
    </source>
</reference>
<organism evidence="7 8">
    <name type="scientific">Senegalia massiliensis</name>
    <dbReference type="NCBI Taxonomy" id="1720316"/>
    <lineage>
        <taxon>Bacteria</taxon>
        <taxon>Bacillati</taxon>
        <taxon>Bacillota</taxon>
        <taxon>Clostridia</taxon>
        <taxon>Eubacteriales</taxon>
        <taxon>Clostridiaceae</taxon>
        <taxon>Senegalia</taxon>
    </lineage>
</organism>
<evidence type="ECO:0000256" key="6">
    <source>
        <dbReference type="SAM" id="Phobius"/>
    </source>
</evidence>
<feature type="transmembrane region" description="Helical" evidence="6">
    <location>
        <begin position="239"/>
        <end position="262"/>
    </location>
</feature>
<gene>
    <name evidence="7" type="ORF">D3Z33_09640</name>
</gene>
<evidence type="ECO:0000256" key="3">
    <source>
        <dbReference type="ARBA" id="ARBA00022692"/>
    </source>
</evidence>
<dbReference type="Pfam" id="PF02653">
    <property type="entry name" value="BPD_transp_2"/>
    <property type="match status" value="1"/>
</dbReference>
<evidence type="ECO:0000256" key="2">
    <source>
        <dbReference type="ARBA" id="ARBA00022475"/>
    </source>
</evidence>
<accession>A0A845R100</accession>
<feature type="transmembrane region" description="Helical" evidence="6">
    <location>
        <begin position="203"/>
        <end position="227"/>
    </location>
</feature>
<dbReference type="RefSeq" id="WP_160197578.1">
    <property type="nucleotide sequence ID" value="NZ_QXXA01000010.1"/>
</dbReference>